<dbReference type="Proteomes" id="UP000622552">
    <property type="component" value="Unassembled WGS sequence"/>
</dbReference>
<evidence type="ECO:0000259" key="1">
    <source>
        <dbReference type="Pfam" id="PF01636"/>
    </source>
</evidence>
<dbReference type="Pfam" id="PF01636">
    <property type="entry name" value="APH"/>
    <property type="match status" value="1"/>
</dbReference>
<accession>A0A8J7KKW3</accession>
<feature type="domain" description="Aminoglycoside phosphotransferase" evidence="1">
    <location>
        <begin position="55"/>
        <end position="228"/>
    </location>
</feature>
<keyword evidence="3" id="KW-1185">Reference proteome</keyword>
<sequence length="322" mass="34340">MRNPAVDYTATAVRPAWDSLPESVRSLVSDRLGGPVTSGPSAGAGFSGGFAAVVRGSGQFFVKAVSETDSPHIAANYRREAVINQALPSGVPVPRVHWIDQVDGWVVLALDPVDSARMPGLDDLDRVLASWHGVIDALATPSQALLDVGLNTAEDDNGPAFAGWRRIAAGEIPSSILGDWFPRELITPLAVLEDGWAPATAGTAVVHHDLRMDNVVLDGEGAPWFCDWNWPALAASWLDLPPLLVPAFAAGRDTSALLAAQPCMTGVSPEQVDALLAAVAGYWLVAGSHDFIPASPWLRQHQTWSGEATVRWIAQRRGWTLN</sequence>
<proteinExistence type="predicted"/>
<evidence type="ECO:0000313" key="3">
    <source>
        <dbReference type="Proteomes" id="UP000622552"/>
    </source>
</evidence>
<dbReference type="RefSeq" id="WP_197005329.1">
    <property type="nucleotide sequence ID" value="NZ_BONS01000025.1"/>
</dbReference>
<dbReference type="InterPro" id="IPR002575">
    <property type="entry name" value="Aminoglycoside_PTrfase"/>
</dbReference>
<comment type="caution">
    <text evidence="2">The sequence shown here is derived from an EMBL/GenBank/DDBJ whole genome shotgun (WGS) entry which is preliminary data.</text>
</comment>
<dbReference type="InterPro" id="IPR011009">
    <property type="entry name" value="Kinase-like_dom_sf"/>
</dbReference>
<gene>
    <name evidence="2" type="ORF">IW245_004783</name>
</gene>
<protein>
    <recommendedName>
        <fullName evidence="1">Aminoglycoside phosphotransferase domain-containing protein</fullName>
    </recommendedName>
</protein>
<reference evidence="2" key="1">
    <citation type="submission" date="2020-11" db="EMBL/GenBank/DDBJ databases">
        <title>Sequencing the genomes of 1000 actinobacteria strains.</title>
        <authorList>
            <person name="Klenk H.-P."/>
        </authorList>
    </citation>
    <scope>NUCLEOTIDE SEQUENCE</scope>
    <source>
        <strain evidence="2">DSM 45356</strain>
    </source>
</reference>
<organism evidence="2 3">
    <name type="scientific">Longispora fulva</name>
    <dbReference type="NCBI Taxonomy" id="619741"/>
    <lineage>
        <taxon>Bacteria</taxon>
        <taxon>Bacillati</taxon>
        <taxon>Actinomycetota</taxon>
        <taxon>Actinomycetes</taxon>
        <taxon>Micromonosporales</taxon>
        <taxon>Micromonosporaceae</taxon>
        <taxon>Longispora</taxon>
    </lineage>
</organism>
<dbReference type="AlphaFoldDB" id="A0A8J7KKW3"/>
<name>A0A8J7KKW3_9ACTN</name>
<dbReference type="EMBL" id="JADOUF010000001">
    <property type="protein sequence ID" value="MBG6138589.1"/>
    <property type="molecule type" value="Genomic_DNA"/>
</dbReference>
<dbReference type="SUPFAM" id="SSF56112">
    <property type="entry name" value="Protein kinase-like (PK-like)"/>
    <property type="match status" value="1"/>
</dbReference>
<evidence type="ECO:0000313" key="2">
    <source>
        <dbReference type="EMBL" id="MBG6138589.1"/>
    </source>
</evidence>